<accession>D6PKT2</accession>
<evidence type="ECO:0000313" key="4">
    <source>
        <dbReference type="EMBL" id="ADD96333.1"/>
    </source>
</evidence>
<feature type="region of interest" description="Disordered" evidence="1">
    <location>
        <begin position="276"/>
        <end position="298"/>
    </location>
</feature>
<feature type="domain" description="DNA primase/polymerase bifunctional N-terminal" evidence="3">
    <location>
        <begin position="13"/>
        <end position="171"/>
    </location>
</feature>
<evidence type="ECO:0000259" key="3">
    <source>
        <dbReference type="Pfam" id="PF09250"/>
    </source>
</evidence>
<feature type="compositionally biased region" description="Basic and acidic residues" evidence="1">
    <location>
        <begin position="289"/>
        <end position="298"/>
    </location>
</feature>
<dbReference type="AlphaFoldDB" id="D6PKT2"/>
<dbReference type="GO" id="GO:0016817">
    <property type="term" value="F:hydrolase activity, acting on acid anhydrides"/>
    <property type="evidence" value="ECO:0007669"/>
    <property type="project" value="InterPro"/>
</dbReference>
<dbReference type="Pfam" id="PF08707">
    <property type="entry name" value="PriCT_2"/>
    <property type="match status" value="1"/>
</dbReference>
<protein>
    <submittedName>
        <fullName evidence="4">Primase 2</fullName>
    </submittedName>
</protein>
<sequence length="364" mass="41386">MDIKEELLGLPKHWGFVAVKNKRPYQNDWQNNPLKQSQLFKELVAKRSTGIGVCCGTPSGGLLFLDHDGPSAAKILGEWGFSLSSLPPSWMVTSGRVGRFQIIYKVPEKYWSKIKTRKYQTGVKDEDGSVEQIELRWDGTQSIVSGSHPMTDGYRWMDARSPRDLSIAEAPLAIIKKMMELNKKKTPQIQTLNSDTDKARSLLQSINPSRLDDYDIWLKIGMAAHSVGDDSLLSDWENLSQKNSKYKSGECEKKWSSFKSSGVSLGTLQKFASEDGWTPPPRTFPTSIEPKEESTPVPRKLEQLTSQELMNFLRNLKQEIRFNTFSHSIEMDGKVIKNIEIFTLPSQNLVIKCQKKWQLIVFLK</sequence>
<dbReference type="InterPro" id="IPR015330">
    <property type="entry name" value="DNA_primase/pol_bifunc_N"/>
</dbReference>
<dbReference type="EMBL" id="GU943133">
    <property type="protein sequence ID" value="ADD96333.1"/>
    <property type="molecule type" value="Genomic_DNA"/>
</dbReference>
<evidence type="ECO:0000259" key="2">
    <source>
        <dbReference type="Pfam" id="PF08707"/>
    </source>
</evidence>
<organism evidence="4">
    <name type="scientific">uncultured organism MedDCM-OCT-S08-C700</name>
    <dbReference type="NCBI Taxonomy" id="743641"/>
    <lineage>
        <taxon>unclassified sequences</taxon>
        <taxon>environmental samples</taxon>
    </lineage>
</organism>
<dbReference type="InterPro" id="IPR014819">
    <property type="entry name" value="PriCT_2"/>
</dbReference>
<name>D6PKT2_9ZZZZ</name>
<feature type="domain" description="Primase C-terminal 2" evidence="2">
    <location>
        <begin position="199"/>
        <end position="272"/>
    </location>
</feature>
<proteinExistence type="predicted"/>
<evidence type="ECO:0000256" key="1">
    <source>
        <dbReference type="SAM" id="MobiDB-lite"/>
    </source>
</evidence>
<dbReference type="Pfam" id="PF09250">
    <property type="entry name" value="Prim-Pol"/>
    <property type="match status" value="1"/>
</dbReference>
<reference evidence="4" key="1">
    <citation type="journal article" date="2010" name="ISME J.">
        <title>Metagenome of the Mediterranean deep chlorophyll maximum studied by direct and fosmid library 454 pyrosequencing.</title>
        <authorList>
            <person name="Ghai R."/>
            <person name="Martin-Cuadrado A.B."/>
            <person name="Molto A.G."/>
            <person name="Heredia I.G."/>
            <person name="Cabrera R."/>
            <person name="Martin J."/>
            <person name="Verdu M."/>
            <person name="Deschamps P."/>
            <person name="Moreira D."/>
            <person name="Lopez-Garcia P."/>
            <person name="Mira A."/>
            <person name="Rodriguez-Valera F."/>
        </authorList>
    </citation>
    <scope>NUCLEOTIDE SEQUENCE</scope>
</reference>